<comment type="caution">
    <text evidence="2">The sequence shown here is derived from an EMBL/GenBank/DDBJ whole genome shotgun (WGS) entry which is preliminary data.</text>
</comment>
<organism evidence="2 3">
    <name type="scientific">Pseudobutyrivibrio ruminis</name>
    <dbReference type="NCBI Taxonomy" id="46206"/>
    <lineage>
        <taxon>Bacteria</taxon>
        <taxon>Bacillati</taxon>
        <taxon>Bacillota</taxon>
        <taxon>Clostridia</taxon>
        <taxon>Lachnospirales</taxon>
        <taxon>Lachnospiraceae</taxon>
        <taxon>Pseudobutyrivibrio</taxon>
    </lineage>
</organism>
<name>A0A927U595_9FIRM</name>
<feature type="transmembrane region" description="Helical" evidence="1">
    <location>
        <begin position="36"/>
        <end position="57"/>
    </location>
</feature>
<keyword evidence="1" id="KW-0472">Membrane</keyword>
<evidence type="ECO:0000313" key="3">
    <source>
        <dbReference type="Proteomes" id="UP000766246"/>
    </source>
</evidence>
<protein>
    <submittedName>
        <fullName evidence="2">Uncharacterized protein</fullName>
    </submittedName>
</protein>
<accession>A0A927U595</accession>
<reference evidence="2" key="1">
    <citation type="submission" date="2019-04" db="EMBL/GenBank/DDBJ databases">
        <title>Evolution of Biomass-Degrading Anaerobic Consortia Revealed by Metagenomics.</title>
        <authorList>
            <person name="Peng X."/>
        </authorList>
    </citation>
    <scope>NUCLEOTIDE SEQUENCE</scope>
    <source>
        <strain evidence="2">SIG311</strain>
    </source>
</reference>
<gene>
    <name evidence="2" type="ORF">E7272_01710</name>
</gene>
<evidence type="ECO:0000313" key="2">
    <source>
        <dbReference type="EMBL" id="MBE5918536.1"/>
    </source>
</evidence>
<sequence length="232" mass="26347">MNNFTDKEQEAVKKTWAGEKAKLKQMTFSEKLEYIWAYYKLHLLVIALIIGAITWGVHHALTYVEYRIYGMVINSGQFNEELNTTLHDKLGMAKHDGVNITADLYTDESANMGGYGNRLDIYVMSGQLDFAFTDKEGVDYLVNMGAIRDIKELAPDYLLSEWSDDKLYEASVVGDDGNTYSGNVAVDISDSPIHEYFGLDDNINYLVLADLSGSEEYMNNFYKLLYEIEEGE</sequence>
<keyword evidence="1" id="KW-0812">Transmembrane</keyword>
<evidence type="ECO:0000256" key="1">
    <source>
        <dbReference type="SAM" id="Phobius"/>
    </source>
</evidence>
<proteinExistence type="predicted"/>
<dbReference type="Proteomes" id="UP000766246">
    <property type="component" value="Unassembled WGS sequence"/>
</dbReference>
<dbReference type="EMBL" id="SVER01000003">
    <property type="protein sequence ID" value="MBE5918536.1"/>
    <property type="molecule type" value="Genomic_DNA"/>
</dbReference>
<keyword evidence="1" id="KW-1133">Transmembrane helix</keyword>
<dbReference type="AlphaFoldDB" id="A0A927U595"/>